<sequence length="832" mass="94240">MRGIEVPLEALHDYLRPHCKDLVVWALRLGCAAIFASFGLHKTAMQLEWCRQLQRRNGGATLSVLPLGVRHGFVKEAVSLDMAVRFIRTNEEYHLGRAEGVVHFLTNYESIRDGKLDPNLFTACSLDEASVLRSYGSKTFQEFLPLFGKVAFKLVATATPSPNRYKELIHYSGFLGVMDTGLALTRFFQRNSEKAGDLTLYPHKEEEFWMWVHSWAAFLQKPSELGYSDEGYELPPLTLRWHEVPADHSKAEPERDGQSVLFRKGASSLQDAARARRDSLPSRIAKMQDLLAQDPDSHRILWHDLEAEREAIEAAVPGVVAITGSGMDIDEREKHLHDFEEGRTKYFATKPILSGSGSNFQYHCHKAIYVGLPGDGYKFNDWIQSVYRLQRFGQKHPVEIDIIYSEDMRAGRAALEEKWALDTAMRARMSEIIAAHGLNTLPLRDKLLRTMTIKRIEEKGENFTAINNDAVLECRAWPEASVDLIVTSIPFSNHYEYSASYRDFGHTDDNGHFWAQMDFLSCELMRMLQPGRLACIHVKDRVLFGSVTGEGVPTISPFHAEAISHYRGHKFQYLGMITVVTDVVRENNQTYRLGWSENAKDSSKMGVGSPEYVLLFRKPQTDRTRSYADVPVEKSKDDYTRARWQIDAHGFWRSSGDRLLTADEFAAMDAADHAKHFSKLSAERIYDYEAHVAIGERLEAQGALPATFMAIAPGSHDPEVWSDINRMRTLNMMQQRKGAEMHLCPLQFDIVDRLIERYSNEGELVFDPFGGLMTVPFRALLKGRKGAATELSTVYFADGVKYLRQAEEKMAVPALFDLAAVDAANPPPAMRK</sequence>
<dbReference type="REBASE" id="354813">
    <property type="entry name" value="M.BbeHG1ORF1895P"/>
</dbReference>
<comment type="catalytic activity">
    <reaction evidence="4">
        <text>a 2'-deoxyadenosine in DNA + S-adenosyl-L-methionine = an N(6)-methyl-2'-deoxyadenosine in DNA + S-adenosyl-L-homocysteine + H(+)</text>
        <dbReference type="Rhea" id="RHEA:15197"/>
        <dbReference type="Rhea" id="RHEA-COMP:12418"/>
        <dbReference type="Rhea" id="RHEA-COMP:12419"/>
        <dbReference type="ChEBI" id="CHEBI:15378"/>
        <dbReference type="ChEBI" id="CHEBI:57856"/>
        <dbReference type="ChEBI" id="CHEBI:59789"/>
        <dbReference type="ChEBI" id="CHEBI:90615"/>
        <dbReference type="ChEBI" id="CHEBI:90616"/>
        <dbReference type="EC" id="2.1.1.72"/>
    </reaction>
</comment>
<dbReference type="Pfam" id="PF01555">
    <property type="entry name" value="N6_N4_Mtase"/>
    <property type="match status" value="1"/>
</dbReference>
<dbReference type="Proteomes" id="UP000325641">
    <property type="component" value="Chromosome"/>
</dbReference>
<evidence type="ECO:0000256" key="1">
    <source>
        <dbReference type="ARBA" id="ARBA00011900"/>
    </source>
</evidence>
<evidence type="ECO:0000259" key="5">
    <source>
        <dbReference type="Pfam" id="PF01555"/>
    </source>
</evidence>
<organism evidence="6 7">
    <name type="scientific">Bradyrhizobium betae</name>
    <dbReference type="NCBI Taxonomy" id="244734"/>
    <lineage>
        <taxon>Bacteria</taxon>
        <taxon>Pseudomonadati</taxon>
        <taxon>Pseudomonadota</taxon>
        <taxon>Alphaproteobacteria</taxon>
        <taxon>Hyphomicrobiales</taxon>
        <taxon>Nitrobacteraceae</taxon>
        <taxon>Bradyrhizobium</taxon>
    </lineage>
</organism>
<dbReference type="AlphaFoldDB" id="A0A5P6PFA2"/>
<dbReference type="GO" id="GO:0008170">
    <property type="term" value="F:N-methyltransferase activity"/>
    <property type="evidence" value="ECO:0007669"/>
    <property type="project" value="InterPro"/>
</dbReference>
<dbReference type="GO" id="GO:0003677">
    <property type="term" value="F:DNA binding"/>
    <property type="evidence" value="ECO:0007669"/>
    <property type="project" value="InterPro"/>
</dbReference>
<dbReference type="Gene3D" id="3.40.50.150">
    <property type="entry name" value="Vaccinia Virus protein VP39"/>
    <property type="match status" value="1"/>
</dbReference>
<dbReference type="Gene3D" id="3.40.50.10810">
    <property type="entry name" value="Tandem AAA-ATPase domain"/>
    <property type="match status" value="1"/>
</dbReference>
<protein>
    <recommendedName>
        <fullName evidence="1">site-specific DNA-methyltransferase (adenine-specific)</fullName>
        <ecNumber evidence="1">2.1.1.72</ecNumber>
    </recommendedName>
</protein>
<feature type="domain" description="DNA methylase N-4/N-6" evidence="5">
    <location>
        <begin position="482"/>
        <end position="796"/>
    </location>
</feature>
<evidence type="ECO:0000256" key="2">
    <source>
        <dbReference type="ARBA" id="ARBA00022603"/>
    </source>
</evidence>
<reference evidence="7" key="1">
    <citation type="submission" date="2019-10" db="EMBL/GenBank/DDBJ databases">
        <title>Complete Genome Sequence of Bradyrhizobium betae type strain PL7HG1T.</title>
        <authorList>
            <person name="Bromfield E.S.P."/>
            <person name="Cloutier S."/>
        </authorList>
    </citation>
    <scope>NUCLEOTIDE SEQUENCE [LARGE SCALE GENOMIC DNA]</scope>
    <source>
        <strain evidence="7">PL7HG1</strain>
    </source>
</reference>
<dbReference type="KEGG" id="bbet:F8237_01895"/>
<accession>A0A5P6PFA2</accession>
<dbReference type="InterPro" id="IPR029063">
    <property type="entry name" value="SAM-dependent_MTases_sf"/>
</dbReference>
<dbReference type="GO" id="GO:0032259">
    <property type="term" value="P:methylation"/>
    <property type="evidence" value="ECO:0007669"/>
    <property type="project" value="UniProtKB-KW"/>
</dbReference>
<evidence type="ECO:0000313" key="6">
    <source>
        <dbReference type="EMBL" id="QFI77047.1"/>
    </source>
</evidence>
<dbReference type="InterPro" id="IPR002941">
    <property type="entry name" value="DNA_methylase_N4/N6"/>
</dbReference>
<dbReference type="InterPro" id="IPR038718">
    <property type="entry name" value="SNF2-like_sf"/>
</dbReference>
<name>A0A5P6PFA2_9BRAD</name>
<keyword evidence="3" id="KW-0808">Transferase</keyword>
<dbReference type="InterPro" id="IPR027417">
    <property type="entry name" value="P-loop_NTPase"/>
</dbReference>
<dbReference type="SUPFAM" id="SSF53335">
    <property type="entry name" value="S-adenosyl-L-methionine-dependent methyltransferases"/>
    <property type="match status" value="1"/>
</dbReference>
<gene>
    <name evidence="6" type="ORF">F8237_01895</name>
</gene>
<dbReference type="GO" id="GO:0009007">
    <property type="term" value="F:site-specific DNA-methyltransferase (adenine-specific) activity"/>
    <property type="evidence" value="ECO:0007669"/>
    <property type="project" value="UniProtKB-EC"/>
</dbReference>
<dbReference type="EMBL" id="CP044543">
    <property type="protein sequence ID" value="QFI77047.1"/>
    <property type="molecule type" value="Genomic_DNA"/>
</dbReference>
<evidence type="ECO:0000313" key="7">
    <source>
        <dbReference type="Proteomes" id="UP000325641"/>
    </source>
</evidence>
<keyword evidence="2 6" id="KW-0489">Methyltransferase</keyword>
<dbReference type="Gene3D" id="3.40.50.300">
    <property type="entry name" value="P-loop containing nucleotide triphosphate hydrolases"/>
    <property type="match status" value="1"/>
</dbReference>
<dbReference type="OrthoDB" id="9800801at2"/>
<dbReference type="SUPFAM" id="SSF52540">
    <property type="entry name" value="P-loop containing nucleoside triphosphate hydrolases"/>
    <property type="match status" value="2"/>
</dbReference>
<evidence type="ECO:0000256" key="4">
    <source>
        <dbReference type="ARBA" id="ARBA00047942"/>
    </source>
</evidence>
<evidence type="ECO:0000256" key="3">
    <source>
        <dbReference type="ARBA" id="ARBA00022679"/>
    </source>
</evidence>
<proteinExistence type="predicted"/>
<dbReference type="EC" id="2.1.1.72" evidence="1"/>